<reference evidence="1" key="1">
    <citation type="submission" date="2018-05" db="EMBL/GenBank/DDBJ databases">
        <authorList>
            <person name="Lanie J.A."/>
            <person name="Ng W.-L."/>
            <person name="Kazmierczak K.M."/>
            <person name="Andrzejewski T.M."/>
            <person name="Davidsen T.M."/>
            <person name="Wayne K.J."/>
            <person name="Tettelin H."/>
            <person name="Glass J.I."/>
            <person name="Rusch D."/>
            <person name="Podicherti R."/>
            <person name="Tsui H.-C.T."/>
            <person name="Winkler M.E."/>
        </authorList>
    </citation>
    <scope>NUCLEOTIDE SEQUENCE</scope>
</reference>
<dbReference type="GO" id="GO:0043814">
    <property type="term" value="F:phospholactate guanylyltransferase activity"/>
    <property type="evidence" value="ECO:0007669"/>
    <property type="project" value="InterPro"/>
</dbReference>
<gene>
    <name evidence="1" type="ORF">METZ01_LOCUS258498</name>
</gene>
<organism evidence="1">
    <name type="scientific">marine metagenome</name>
    <dbReference type="NCBI Taxonomy" id="408172"/>
    <lineage>
        <taxon>unclassified sequences</taxon>
        <taxon>metagenomes</taxon>
        <taxon>ecological metagenomes</taxon>
    </lineage>
</organism>
<dbReference type="Pfam" id="PF01983">
    <property type="entry name" value="CofC"/>
    <property type="match status" value="1"/>
</dbReference>
<evidence type="ECO:0000313" key="1">
    <source>
        <dbReference type="EMBL" id="SVC05644.1"/>
    </source>
</evidence>
<dbReference type="SUPFAM" id="SSF53448">
    <property type="entry name" value="Nucleotide-diphospho-sugar transferases"/>
    <property type="match status" value="1"/>
</dbReference>
<dbReference type="AlphaFoldDB" id="A0A382J0M5"/>
<dbReference type="InterPro" id="IPR029044">
    <property type="entry name" value="Nucleotide-diphossugar_trans"/>
</dbReference>
<proteinExistence type="predicted"/>
<dbReference type="EMBL" id="UINC01071034">
    <property type="protein sequence ID" value="SVC05644.1"/>
    <property type="molecule type" value="Genomic_DNA"/>
</dbReference>
<feature type="non-terminal residue" evidence="1">
    <location>
        <position position="86"/>
    </location>
</feature>
<dbReference type="Gene3D" id="3.90.550.10">
    <property type="entry name" value="Spore Coat Polysaccharide Biosynthesis Protein SpsA, Chain A"/>
    <property type="match status" value="1"/>
</dbReference>
<sequence length="86" mass="9143">VRSLTTGKTRLATVLGRSERYQLNARFLSHTLRVTAAFAVSTVVVSRCAEALQLARSSGVGHLFEATRGGLNSALTNASKVVRARG</sequence>
<accession>A0A382J0M5</accession>
<name>A0A382J0M5_9ZZZZ</name>
<protein>
    <submittedName>
        <fullName evidence="1">Uncharacterized protein</fullName>
    </submittedName>
</protein>
<dbReference type="InterPro" id="IPR002835">
    <property type="entry name" value="CofC"/>
</dbReference>
<feature type="non-terminal residue" evidence="1">
    <location>
        <position position="1"/>
    </location>
</feature>